<name>A0A6A6N100_HEVBR</name>
<comment type="similarity">
    <text evidence="1">Belongs to the glycosyl hydrolase 1 family.</text>
</comment>
<proteinExistence type="inferred from homology"/>
<evidence type="ECO:0000313" key="7">
    <source>
        <dbReference type="Proteomes" id="UP000467840"/>
    </source>
</evidence>
<protein>
    <recommendedName>
        <fullName evidence="8">Beta-glucosidase</fullName>
    </recommendedName>
</protein>
<reference evidence="2 7" key="1">
    <citation type="journal article" date="2020" name="Mol. Plant">
        <title>The Chromosome-Based Rubber Tree Genome Provides New Insights into Spurge Genome Evolution and Rubber Biosynthesis.</title>
        <authorList>
            <person name="Liu J."/>
            <person name="Shi C."/>
            <person name="Shi C.C."/>
            <person name="Li W."/>
            <person name="Zhang Q.J."/>
            <person name="Zhang Y."/>
            <person name="Li K."/>
            <person name="Lu H.F."/>
            <person name="Shi C."/>
            <person name="Zhu S.T."/>
            <person name="Xiao Z.Y."/>
            <person name="Nan H."/>
            <person name="Yue Y."/>
            <person name="Zhu X.G."/>
            <person name="Wu Y."/>
            <person name="Hong X.N."/>
            <person name="Fan G.Y."/>
            <person name="Tong Y."/>
            <person name="Zhang D."/>
            <person name="Mao C.L."/>
            <person name="Liu Y.L."/>
            <person name="Hao S.J."/>
            <person name="Liu W.Q."/>
            <person name="Lv M.Q."/>
            <person name="Zhang H.B."/>
            <person name="Liu Y."/>
            <person name="Hu-Tang G.R."/>
            <person name="Wang J.P."/>
            <person name="Wang J.H."/>
            <person name="Sun Y.H."/>
            <person name="Ni S.B."/>
            <person name="Chen W.B."/>
            <person name="Zhang X.C."/>
            <person name="Jiao Y.N."/>
            <person name="Eichler E.E."/>
            <person name="Li G.H."/>
            <person name="Liu X."/>
            <person name="Gao L.Z."/>
        </authorList>
    </citation>
    <scope>NUCLEOTIDE SEQUENCE [LARGE SCALE GENOMIC DNA]</scope>
    <source>
        <strain evidence="7">cv. GT1</strain>
        <tissue evidence="2">Leaf</tissue>
    </source>
</reference>
<dbReference type="GO" id="GO:0005975">
    <property type="term" value="P:carbohydrate metabolic process"/>
    <property type="evidence" value="ECO:0007669"/>
    <property type="project" value="InterPro"/>
</dbReference>
<evidence type="ECO:0000256" key="1">
    <source>
        <dbReference type="ARBA" id="ARBA00010838"/>
    </source>
</evidence>
<dbReference type="EMBL" id="JAAGAX010000003">
    <property type="protein sequence ID" value="KAF2319381.1"/>
    <property type="molecule type" value="Genomic_DNA"/>
</dbReference>
<dbReference type="InterPro" id="IPR001360">
    <property type="entry name" value="Glyco_hydro_1"/>
</dbReference>
<dbReference type="EMBL" id="JAAGAX010000003">
    <property type="protein sequence ID" value="KAF2319373.1"/>
    <property type="molecule type" value="Genomic_DNA"/>
</dbReference>
<dbReference type="GO" id="GO:0004553">
    <property type="term" value="F:hydrolase activity, hydrolyzing O-glycosyl compounds"/>
    <property type="evidence" value="ECO:0007669"/>
    <property type="project" value="InterPro"/>
</dbReference>
<dbReference type="AlphaFoldDB" id="A0A6A6N100"/>
<dbReference type="InterPro" id="IPR017853">
    <property type="entry name" value="GH"/>
</dbReference>
<evidence type="ECO:0008006" key="8">
    <source>
        <dbReference type="Google" id="ProtNLM"/>
    </source>
</evidence>
<dbReference type="Pfam" id="PF00232">
    <property type="entry name" value="Glyco_hydro_1"/>
    <property type="match status" value="1"/>
</dbReference>
<accession>A0A6A6N100</accession>
<dbReference type="Proteomes" id="UP000467840">
    <property type="component" value="Chromosome 10"/>
</dbReference>
<evidence type="ECO:0000313" key="3">
    <source>
        <dbReference type="EMBL" id="KAF2319373.1"/>
    </source>
</evidence>
<comment type="caution">
    <text evidence="2">The sequence shown here is derived from an EMBL/GenBank/DDBJ whole genome shotgun (WGS) entry which is preliminary data.</text>
</comment>
<keyword evidence="7" id="KW-1185">Reference proteome</keyword>
<evidence type="ECO:0000313" key="2">
    <source>
        <dbReference type="EMBL" id="KAF2319370.1"/>
    </source>
</evidence>
<dbReference type="EMBL" id="JAAGAX010000003">
    <property type="protein sequence ID" value="KAF2319370.1"/>
    <property type="molecule type" value="Genomic_DNA"/>
</dbReference>
<organism evidence="2 7">
    <name type="scientific">Hevea brasiliensis</name>
    <name type="common">Para rubber tree</name>
    <name type="synonym">Siphonia brasiliensis</name>
    <dbReference type="NCBI Taxonomy" id="3981"/>
    <lineage>
        <taxon>Eukaryota</taxon>
        <taxon>Viridiplantae</taxon>
        <taxon>Streptophyta</taxon>
        <taxon>Embryophyta</taxon>
        <taxon>Tracheophyta</taxon>
        <taxon>Spermatophyta</taxon>
        <taxon>Magnoliopsida</taxon>
        <taxon>eudicotyledons</taxon>
        <taxon>Gunneridae</taxon>
        <taxon>Pentapetalae</taxon>
        <taxon>rosids</taxon>
        <taxon>fabids</taxon>
        <taxon>Malpighiales</taxon>
        <taxon>Euphorbiaceae</taxon>
        <taxon>Crotonoideae</taxon>
        <taxon>Micrandreae</taxon>
        <taxon>Hevea</taxon>
    </lineage>
</organism>
<evidence type="ECO:0000313" key="5">
    <source>
        <dbReference type="EMBL" id="KAF2319378.1"/>
    </source>
</evidence>
<evidence type="ECO:0000313" key="4">
    <source>
        <dbReference type="EMBL" id="KAF2319375.1"/>
    </source>
</evidence>
<dbReference type="EMBL" id="JAAGAX010000003">
    <property type="protein sequence ID" value="KAF2319378.1"/>
    <property type="molecule type" value="Genomic_DNA"/>
</dbReference>
<dbReference type="SUPFAM" id="SSF51445">
    <property type="entry name" value="(Trans)glycosidases"/>
    <property type="match status" value="1"/>
</dbReference>
<dbReference type="Gene3D" id="3.20.20.80">
    <property type="entry name" value="Glycosidases"/>
    <property type="match status" value="1"/>
</dbReference>
<sequence length="82" mass="9645">MYRTLVLFLHRNLMRDIVNRRKLFQELGILTIEGGTGSETGRGPSVWDTFTHETPDRIKDGESGDMAVHFYNRFEYNTQNFF</sequence>
<gene>
    <name evidence="2" type="ORF">GH714_015255</name>
    <name evidence="3" type="ORF">GH714_015281</name>
    <name evidence="4" type="ORF">GH714_015297</name>
    <name evidence="5" type="ORF">GH714_015352</name>
    <name evidence="6" type="ORF">GH714_015367</name>
</gene>
<dbReference type="EMBL" id="JAAGAX010000003">
    <property type="protein sequence ID" value="KAF2319375.1"/>
    <property type="molecule type" value="Genomic_DNA"/>
</dbReference>
<evidence type="ECO:0000313" key="6">
    <source>
        <dbReference type="EMBL" id="KAF2319381.1"/>
    </source>
</evidence>